<gene>
    <name evidence="1" type="ORF">HMPREF9488_02352</name>
</gene>
<comment type="caution">
    <text evidence="1">The sequence shown here is derived from an EMBL/GenBank/DDBJ whole genome shotgun (WGS) entry which is preliminary data.</text>
</comment>
<evidence type="ECO:0000313" key="2">
    <source>
        <dbReference type="Proteomes" id="UP000003157"/>
    </source>
</evidence>
<sequence length="84" mass="10060">MKKVFYYKKNKKYAEIMPHTKNKVIEKYTILKTDQADLGWETVSTVPVVEVNGIRMIDEKMIRILRELIYEGYEILGKKENNKY</sequence>
<accession>E7GC60</accession>
<dbReference type="STRING" id="100884.GCA_000269565_00003"/>
<protein>
    <submittedName>
        <fullName evidence="1">Uncharacterized protein</fullName>
    </submittedName>
</protein>
<name>E7GC60_9FIRM</name>
<evidence type="ECO:0000313" key="1">
    <source>
        <dbReference type="EMBL" id="EFW04069.1"/>
    </source>
</evidence>
<dbReference type="HOGENOM" id="CLU_2568003_0_0_9"/>
<reference evidence="1 2" key="1">
    <citation type="submission" date="2010-12" db="EMBL/GenBank/DDBJ databases">
        <title>The Genome Sequence of Coprobacillus sp. strain 29_1.</title>
        <authorList>
            <consortium name="The Broad Institute Genome Sequencing Platform"/>
            <person name="Earl A."/>
            <person name="Ward D."/>
            <person name="Feldgarden M."/>
            <person name="Gevers D."/>
            <person name="Daigneault M."/>
            <person name="Sibley C.D."/>
            <person name="White A."/>
            <person name="Strauss J."/>
            <person name="Allen-Vercoe E."/>
            <person name="Young S.K."/>
            <person name="Zeng Q."/>
            <person name="Gargeya S."/>
            <person name="Fitzgerald M."/>
            <person name="Haas B."/>
            <person name="Abouelleil A."/>
            <person name="Alvarado L."/>
            <person name="Arachchi H.M."/>
            <person name="Berlin A."/>
            <person name="Brown A."/>
            <person name="Chapman S.B."/>
            <person name="Chen Z."/>
            <person name="Dunbar C."/>
            <person name="Freedman E."/>
            <person name="Gearin G."/>
            <person name="Gellesch M."/>
            <person name="Goldberg J."/>
            <person name="Griggs A."/>
            <person name="Gujja S."/>
            <person name="Heilman E."/>
            <person name="Heiman D."/>
            <person name="Howarth C."/>
            <person name="Larson L."/>
            <person name="Lui A."/>
            <person name="MacDonald P.J.P."/>
            <person name="Mehta T."/>
            <person name="Montmayeur A."/>
            <person name="Murphy C."/>
            <person name="Neiman D."/>
            <person name="Pearson M."/>
            <person name="Priest M."/>
            <person name="Roberts A."/>
            <person name="Saif S."/>
            <person name="Shea T."/>
            <person name="Shenoy N."/>
            <person name="Sisk P."/>
            <person name="Stolte C."/>
            <person name="Sykes S."/>
            <person name="White J."/>
            <person name="Yandava C."/>
            <person name="Nusbaum C."/>
            <person name="Birren B."/>
        </authorList>
    </citation>
    <scope>NUCLEOTIDE SEQUENCE [LARGE SCALE GENOMIC DNA]</scope>
    <source>
        <strain evidence="1 2">29_1</strain>
    </source>
</reference>
<dbReference type="Proteomes" id="UP000003157">
    <property type="component" value="Unassembled WGS sequence"/>
</dbReference>
<proteinExistence type="predicted"/>
<organism evidence="1 2">
    <name type="scientific">Coprobacillus cateniformis</name>
    <dbReference type="NCBI Taxonomy" id="100884"/>
    <lineage>
        <taxon>Bacteria</taxon>
        <taxon>Bacillati</taxon>
        <taxon>Bacillota</taxon>
        <taxon>Erysipelotrichia</taxon>
        <taxon>Erysipelotrichales</taxon>
        <taxon>Coprobacillaceae</taxon>
        <taxon>Coprobacillus</taxon>
    </lineage>
</organism>
<keyword evidence="2" id="KW-1185">Reference proteome</keyword>
<dbReference type="AlphaFoldDB" id="E7GC60"/>
<dbReference type="EMBL" id="ADKX01000039">
    <property type="protein sequence ID" value="EFW04069.1"/>
    <property type="molecule type" value="Genomic_DNA"/>
</dbReference>